<protein>
    <recommendedName>
        <fullName evidence="4">DUF1640 domain-containing protein</fullName>
    </recommendedName>
</protein>
<gene>
    <name evidence="2" type="ORF">RZ517_14970</name>
</gene>
<accession>A0ABZ2HDV0</accession>
<feature type="transmembrane region" description="Helical" evidence="1">
    <location>
        <begin position="60"/>
        <end position="82"/>
    </location>
</feature>
<reference evidence="2 3" key="1">
    <citation type="submission" date="2023-10" db="EMBL/GenBank/DDBJ databases">
        <title>Roseovarius strain S88 nov., isolated from a marine algae.</title>
        <authorList>
            <person name="Lee M.W."/>
            <person name="Lee J.K."/>
            <person name="Kim J.M."/>
            <person name="Choi D.G."/>
            <person name="Baek J.H."/>
            <person name="Bayburt H."/>
            <person name="Jung J.J."/>
            <person name="Han D.M."/>
            <person name="Jeon C.O."/>
        </authorList>
    </citation>
    <scope>NUCLEOTIDE SEQUENCE [LARGE SCALE GENOMIC DNA]</scope>
    <source>
        <strain evidence="2 3">S88</strain>
    </source>
</reference>
<evidence type="ECO:0008006" key="4">
    <source>
        <dbReference type="Google" id="ProtNLM"/>
    </source>
</evidence>
<dbReference type="EMBL" id="CP146069">
    <property type="protein sequence ID" value="WWR46059.1"/>
    <property type="molecule type" value="Genomic_DNA"/>
</dbReference>
<dbReference type="Proteomes" id="UP001364156">
    <property type="component" value="Chromosome"/>
</dbReference>
<keyword evidence="3" id="KW-1185">Reference proteome</keyword>
<name>A0ABZ2HDV0_9RHOB</name>
<keyword evidence="1" id="KW-1133">Transmembrane helix</keyword>
<organism evidence="2 3">
    <name type="scientific">Roseovarius phycicola</name>
    <dbReference type="NCBI Taxonomy" id="3080976"/>
    <lineage>
        <taxon>Bacteria</taxon>
        <taxon>Pseudomonadati</taxon>
        <taxon>Pseudomonadota</taxon>
        <taxon>Alphaproteobacteria</taxon>
        <taxon>Rhodobacterales</taxon>
        <taxon>Roseobacteraceae</taxon>
        <taxon>Roseovarius</taxon>
    </lineage>
</organism>
<keyword evidence="1" id="KW-0812">Transmembrane</keyword>
<proteinExistence type="predicted"/>
<evidence type="ECO:0000313" key="2">
    <source>
        <dbReference type="EMBL" id="WWR46059.1"/>
    </source>
</evidence>
<evidence type="ECO:0000256" key="1">
    <source>
        <dbReference type="SAM" id="Phobius"/>
    </source>
</evidence>
<sequence>MSLSLTFRDTHAAIKNLEAKGASKDLAEEIVATMQAAHLASDPATQKNISDLRAEMYRAFVIHGFTTVTAVIGSAIALAAFLS</sequence>
<keyword evidence="1" id="KW-0472">Membrane</keyword>
<evidence type="ECO:0000313" key="3">
    <source>
        <dbReference type="Proteomes" id="UP001364156"/>
    </source>
</evidence>